<name>A0A318KGE2_9NEIS</name>
<dbReference type="RefSeq" id="WP_110392146.1">
    <property type="nucleotide sequence ID" value="NZ_QJKI01000034.1"/>
</dbReference>
<feature type="signal peptide" evidence="1">
    <location>
        <begin position="1"/>
        <end position="20"/>
    </location>
</feature>
<dbReference type="PROSITE" id="PS51257">
    <property type="entry name" value="PROKAR_LIPOPROTEIN"/>
    <property type="match status" value="1"/>
</dbReference>
<evidence type="ECO:0000313" key="4">
    <source>
        <dbReference type="Proteomes" id="UP000247555"/>
    </source>
</evidence>
<dbReference type="GO" id="GO:0004683">
    <property type="term" value="F:calcium/calmodulin-dependent protein kinase activity"/>
    <property type="evidence" value="ECO:0007669"/>
    <property type="project" value="InterPro"/>
</dbReference>
<feature type="domain" description="Calcium/calmodulin-dependent protein kinase II association-domain" evidence="2">
    <location>
        <begin position="44"/>
        <end position="161"/>
    </location>
</feature>
<protein>
    <submittedName>
        <fullName evidence="3">Uncharacterized protein (TIGR02246 family)</fullName>
    </submittedName>
</protein>
<dbReference type="PIRSF" id="PIRSF028470">
    <property type="entry name" value="UCP028470"/>
    <property type="match status" value="1"/>
</dbReference>
<dbReference type="InterPro" id="IPR032710">
    <property type="entry name" value="NTF2-like_dom_sf"/>
</dbReference>
<feature type="chain" id="PRO_5016467719" evidence="1">
    <location>
        <begin position="21"/>
        <end position="169"/>
    </location>
</feature>
<keyword evidence="4" id="KW-1185">Reference proteome</keyword>
<comment type="caution">
    <text evidence="3">The sequence shown here is derived from an EMBL/GenBank/DDBJ whole genome shotgun (WGS) entry which is preliminary data.</text>
</comment>
<evidence type="ECO:0000313" key="3">
    <source>
        <dbReference type="EMBL" id="PXX74078.1"/>
    </source>
</evidence>
<dbReference type="Pfam" id="PF08332">
    <property type="entry name" value="CaMKII_AD"/>
    <property type="match status" value="1"/>
</dbReference>
<dbReference type="SUPFAM" id="SSF54427">
    <property type="entry name" value="NTF2-like"/>
    <property type="match status" value="1"/>
</dbReference>
<dbReference type="Proteomes" id="UP000247555">
    <property type="component" value="Unassembled WGS sequence"/>
</dbReference>
<proteinExistence type="predicted"/>
<dbReference type="InterPro" id="IPR016887">
    <property type="entry name" value="UCP028470_steroid_isom-rel"/>
</dbReference>
<accession>A0A318KGE2</accession>
<evidence type="ECO:0000259" key="2">
    <source>
        <dbReference type="Pfam" id="PF08332"/>
    </source>
</evidence>
<organism evidence="3 4">
    <name type="scientific">Rivihabitans pingtungensis</name>
    <dbReference type="NCBI Taxonomy" id="1054498"/>
    <lineage>
        <taxon>Bacteria</taxon>
        <taxon>Pseudomonadati</taxon>
        <taxon>Pseudomonadota</taxon>
        <taxon>Betaproteobacteria</taxon>
        <taxon>Neisseriales</taxon>
        <taxon>Aquaspirillaceae</taxon>
        <taxon>Rivihabitans</taxon>
    </lineage>
</organism>
<dbReference type="InterPro" id="IPR011944">
    <property type="entry name" value="Steroid_delta5-4_isomerase"/>
</dbReference>
<dbReference type="AlphaFoldDB" id="A0A318KGE2"/>
<evidence type="ECO:0000256" key="1">
    <source>
        <dbReference type="SAM" id="SignalP"/>
    </source>
</evidence>
<dbReference type="OrthoDB" id="953853at2"/>
<dbReference type="GO" id="GO:0005516">
    <property type="term" value="F:calmodulin binding"/>
    <property type="evidence" value="ECO:0007669"/>
    <property type="project" value="InterPro"/>
</dbReference>
<reference evidence="3 4" key="1">
    <citation type="submission" date="2018-05" db="EMBL/GenBank/DDBJ databases">
        <title>Genomic Encyclopedia of Type Strains, Phase IV (KMG-IV): sequencing the most valuable type-strain genomes for metagenomic binning, comparative biology and taxonomic classification.</title>
        <authorList>
            <person name="Goeker M."/>
        </authorList>
    </citation>
    <scope>NUCLEOTIDE SEQUENCE [LARGE SCALE GENOMIC DNA]</scope>
    <source>
        <strain evidence="3 4">DSM 29661</strain>
    </source>
</reference>
<dbReference type="Gene3D" id="3.10.450.50">
    <property type="match status" value="1"/>
</dbReference>
<dbReference type="CDD" id="cd00531">
    <property type="entry name" value="NTF2_like"/>
    <property type="match status" value="1"/>
</dbReference>
<dbReference type="InterPro" id="IPR013543">
    <property type="entry name" value="Ca/CaM-dep_prot_kinase-assoc"/>
</dbReference>
<gene>
    <name evidence="3" type="ORF">DFR34_13426</name>
</gene>
<keyword evidence="1" id="KW-0732">Signal</keyword>
<dbReference type="NCBIfam" id="TIGR02246">
    <property type="entry name" value="SgcJ/EcaC family oxidoreductase"/>
    <property type="match status" value="1"/>
</dbReference>
<sequence>MIRFTRTLAAAAAAALLSTACVNVTVHSGQGHMPAMQGKHAGNEAEIAALFDRWNASLATGNPDDVAANYAADAILLPTVSNKVRHNHAEIRDYFVHFLEKKPKGKIVERNIRFPAPNVAIDSGLYVFDTTGGQVPARYTFVYRKVGGTWLIAEHHSSAMPEKPGAKAH</sequence>
<dbReference type="EMBL" id="QJKI01000034">
    <property type="protein sequence ID" value="PXX74078.1"/>
    <property type="molecule type" value="Genomic_DNA"/>
</dbReference>